<keyword evidence="3" id="KW-1185">Reference proteome</keyword>
<protein>
    <submittedName>
        <fullName evidence="2">Aminotransferase class IV</fullName>
    </submittedName>
</protein>
<dbReference type="InterPro" id="IPR036038">
    <property type="entry name" value="Aminotransferase-like"/>
</dbReference>
<dbReference type="InterPro" id="IPR043132">
    <property type="entry name" value="BCAT-like_C"/>
</dbReference>
<sequence>MATLDGKPVSTDDLLSLALTNVGHFTTFRVASDSTVRGLSRHLDRLVRDCSAVFGVALDTELVRDCVRQELAGCELPRAVRVTIHDPGTDLGRPADANAPRVMVSTRPAGGPTATPLRTMSVAFERDLPHVKHVGLFGALHARRTAHMAGYGDAVFTTHDGRVTEGVTWNVGFVDRDGTVLWPRTGALPGITMALLREYAGSIEHRDADISLERAAGMAAAFATNASIGVRPLAAIDGIAFAAGHPVLGRLRERYLAIPGEAL</sequence>
<keyword evidence="2" id="KW-0808">Transferase</keyword>
<dbReference type="Pfam" id="PF01063">
    <property type="entry name" value="Aminotran_4"/>
    <property type="match status" value="1"/>
</dbReference>
<dbReference type="Gene3D" id="3.30.470.10">
    <property type="match status" value="1"/>
</dbReference>
<evidence type="ECO:0000313" key="2">
    <source>
        <dbReference type="EMBL" id="MDJ1645103.1"/>
    </source>
</evidence>
<comment type="similarity">
    <text evidence="1">Belongs to the class-IV pyridoxal-phosphate-dependent aminotransferase family.</text>
</comment>
<keyword evidence="2" id="KW-0032">Aminotransferase</keyword>
<dbReference type="InterPro" id="IPR043131">
    <property type="entry name" value="BCAT-like_N"/>
</dbReference>
<dbReference type="PANTHER" id="PTHR42743:SF2">
    <property type="entry name" value="AMINODEOXYCHORISMATE LYASE"/>
    <property type="match status" value="1"/>
</dbReference>
<name>A0ABT7DGZ3_9ACTN</name>
<dbReference type="GO" id="GO:0008483">
    <property type="term" value="F:transaminase activity"/>
    <property type="evidence" value="ECO:0007669"/>
    <property type="project" value="UniProtKB-KW"/>
</dbReference>
<proteinExistence type="inferred from homology"/>
<dbReference type="PANTHER" id="PTHR42743">
    <property type="entry name" value="AMINO-ACID AMINOTRANSFERASE"/>
    <property type="match status" value="1"/>
</dbReference>
<dbReference type="InterPro" id="IPR001544">
    <property type="entry name" value="Aminotrans_IV"/>
</dbReference>
<comment type="caution">
    <text evidence="2">The sequence shown here is derived from an EMBL/GenBank/DDBJ whole genome shotgun (WGS) entry which is preliminary data.</text>
</comment>
<dbReference type="Gene3D" id="3.20.10.10">
    <property type="entry name" value="D-amino Acid Aminotransferase, subunit A, domain 2"/>
    <property type="match status" value="1"/>
</dbReference>
<gene>
    <name evidence="2" type="ORF">P5W92_32530</name>
</gene>
<dbReference type="NCBIfam" id="NF006734">
    <property type="entry name" value="PRK09266.1"/>
    <property type="match status" value="1"/>
</dbReference>
<dbReference type="Proteomes" id="UP001237194">
    <property type="component" value="Unassembled WGS sequence"/>
</dbReference>
<dbReference type="InterPro" id="IPR050571">
    <property type="entry name" value="Class-IV_PLP-Dep_Aminotrnsfr"/>
</dbReference>
<evidence type="ECO:0000256" key="1">
    <source>
        <dbReference type="ARBA" id="ARBA00009320"/>
    </source>
</evidence>
<dbReference type="SUPFAM" id="SSF56752">
    <property type="entry name" value="D-aminoacid aminotransferase-like PLP-dependent enzymes"/>
    <property type="match status" value="1"/>
</dbReference>
<organism evidence="2 3">
    <name type="scientific">Streptomyces pakalii</name>
    <dbReference type="NCBI Taxonomy" id="3036494"/>
    <lineage>
        <taxon>Bacteria</taxon>
        <taxon>Bacillati</taxon>
        <taxon>Actinomycetota</taxon>
        <taxon>Actinomycetes</taxon>
        <taxon>Kitasatosporales</taxon>
        <taxon>Streptomycetaceae</taxon>
        <taxon>Streptomyces</taxon>
    </lineage>
</organism>
<accession>A0ABT7DGZ3</accession>
<reference evidence="2 3" key="1">
    <citation type="submission" date="2023-04" db="EMBL/GenBank/DDBJ databases">
        <title>A novel species of the genus Streptomyces: Streptomyces pakalii sp. nov. isolated from a Mexican soil jungle.</title>
        <authorList>
            <person name="Chavez-Hernandez M.A."/>
            <person name="Ortiz-Alvarez J."/>
            <person name="Villa-Tanaca L."/>
            <person name="Hernandez-Rodriguez C."/>
        </authorList>
    </citation>
    <scope>NUCLEOTIDE SEQUENCE [LARGE SCALE GENOMIC DNA]</scope>
    <source>
        <strain evidence="2 3">ENCB-J15</strain>
    </source>
</reference>
<dbReference type="RefSeq" id="WP_283900833.1">
    <property type="nucleotide sequence ID" value="NZ_JARWAF010000019.1"/>
</dbReference>
<dbReference type="EMBL" id="JARWAF010000019">
    <property type="protein sequence ID" value="MDJ1645103.1"/>
    <property type="molecule type" value="Genomic_DNA"/>
</dbReference>
<evidence type="ECO:0000313" key="3">
    <source>
        <dbReference type="Proteomes" id="UP001237194"/>
    </source>
</evidence>